<dbReference type="PANTHER" id="PTHR11647">
    <property type="entry name" value="HYDRANTOINASE/DIHYDROPYRIMIDINASE FAMILY MEMBER"/>
    <property type="match status" value="1"/>
</dbReference>
<dbReference type="SUPFAM" id="SSF51338">
    <property type="entry name" value="Composite domain of metallo-dependent hydrolases"/>
    <property type="match status" value="1"/>
</dbReference>
<dbReference type="EMBL" id="JAINVV010000004">
    <property type="protein sequence ID" value="MBY8822140.1"/>
    <property type="molecule type" value="Genomic_DNA"/>
</dbReference>
<dbReference type="RefSeq" id="WP_222989244.1">
    <property type="nucleotide sequence ID" value="NZ_JAINVV010000004.1"/>
</dbReference>
<sequence length="548" mass="58568">MTLNPRTLRRALLLGCAAALLASNASAQSGAPEYDIVIRGGRVLDGAGNPWVSADVGIKDGRVAKVGTIAARGKREIDAKGRYVAPGFIDMMDQSGEVLLENGTAENKLRQGVTTVIAGEGGTPVEASKIPAYFKQLESQGIGVNFGTYYATHQARMQIMGDKAGAPTPAQMAAMEKEVGIAMRAGVFGITSALIYPPSSFQTTEDLIKLAKVASQCNGFYATHMREESSKLIPAIEEAIAIGEKGGVKVEIFHLKNAYAPQWGKGMPKAVALVDSARARGVDIAADMYPYPAGGTGVEITVPNWVWADGVEKGMERLKDPAVRAKLKQQVAAGSMADWSNLVEASGGWDKVVLANGQNPKYEKFHGKNFVEIGKALGIDPEDAAWNIVVEAYPKRSMALYFMMSEQDIETALRQSWVSIGSDAGASAAPGKIDTLGLPHPRSYGTFPRVIAEYVKRRPILSLEQAVRKMTGWPAQRMGLSDRGLIRQGMRADVVVFDYDKLDDVAGWTNPTDFPTGIDTVIVNGAVALDQGKLGNVKAGAVLRHACS</sequence>
<keyword evidence="4" id="KW-1185">Reference proteome</keyword>
<proteinExistence type="predicted"/>
<dbReference type="SUPFAM" id="SSF51556">
    <property type="entry name" value="Metallo-dependent hydrolases"/>
    <property type="match status" value="1"/>
</dbReference>
<dbReference type="InterPro" id="IPR050378">
    <property type="entry name" value="Metallo-dep_Hydrolases_sf"/>
</dbReference>
<dbReference type="InterPro" id="IPR011059">
    <property type="entry name" value="Metal-dep_hydrolase_composite"/>
</dbReference>
<evidence type="ECO:0000256" key="1">
    <source>
        <dbReference type="SAM" id="SignalP"/>
    </source>
</evidence>
<gene>
    <name evidence="3" type="ORF">K7G82_07555</name>
</gene>
<reference evidence="3 4" key="1">
    <citation type="submission" date="2021-08" db="EMBL/GenBank/DDBJ databases">
        <authorList>
            <person name="Tuo L."/>
        </authorList>
    </citation>
    <scope>NUCLEOTIDE SEQUENCE [LARGE SCALE GENOMIC DNA]</scope>
    <source>
        <strain evidence="3 4">JCM 31229</strain>
    </source>
</reference>
<dbReference type="Proteomes" id="UP000706039">
    <property type="component" value="Unassembled WGS sequence"/>
</dbReference>
<dbReference type="InterPro" id="IPR013108">
    <property type="entry name" value="Amidohydro_3"/>
</dbReference>
<dbReference type="PANTHER" id="PTHR11647:SF1">
    <property type="entry name" value="COLLAPSIN RESPONSE MEDIATOR PROTEIN"/>
    <property type="match status" value="1"/>
</dbReference>
<name>A0ABS7PLG1_9SPHN</name>
<feature type="domain" description="Amidohydrolase 3" evidence="2">
    <location>
        <begin position="439"/>
        <end position="527"/>
    </location>
</feature>
<organism evidence="3 4">
    <name type="scientific">Sphingomonas colocasiae</name>
    <dbReference type="NCBI Taxonomy" id="1848973"/>
    <lineage>
        <taxon>Bacteria</taxon>
        <taxon>Pseudomonadati</taxon>
        <taxon>Pseudomonadota</taxon>
        <taxon>Alphaproteobacteria</taxon>
        <taxon>Sphingomonadales</taxon>
        <taxon>Sphingomonadaceae</taxon>
        <taxon>Sphingomonas</taxon>
    </lineage>
</organism>
<dbReference type="Pfam" id="PF07969">
    <property type="entry name" value="Amidohydro_3"/>
    <property type="match status" value="1"/>
</dbReference>
<dbReference type="CDD" id="cd01297">
    <property type="entry name" value="D-aminoacylase"/>
    <property type="match status" value="1"/>
</dbReference>
<evidence type="ECO:0000259" key="2">
    <source>
        <dbReference type="Pfam" id="PF07969"/>
    </source>
</evidence>
<keyword evidence="1" id="KW-0732">Signal</keyword>
<feature type="signal peptide" evidence="1">
    <location>
        <begin position="1"/>
        <end position="27"/>
    </location>
</feature>
<protein>
    <submittedName>
        <fullName evidence="3">D-aminoacylase</fullName>
    </submittedName>
</protein>
<dbReference type="Gene3D" id="3.20.20.140">
    <property type="entry name" value="Metal-dependent hydrolases"/>
    <property type="match status" value="2"/>
</dbReference>
<comment type="caution">
    <text evidence="3">The sequence shown here is derived from an EMBL/GenBank/DDBJ whole genome shotgun (WGS) entry which is preliminary data.</text>
</comment>
<accession>A0ABS7PLG1</accession>
<evidence type="ECO:0000313" key="4">
    <source>
        <dbReference type="Proteomes" id="UP000706039"/>
    </source>
</evidence>
<dbReference type="InterPro" id="IPR032466">
    <property type="entry name" value="Metal_Hydrolase"/>
</dbReference>
<dbReference type="Gene3D" id="3.30.1490.130">
    <property type="entry name" value="D-aminoacylase. Domain 3"/>
    <property type="match status" value="1"/>
</dbReference>
<dbReference type="InterPro" id="IPR023100">
    <property type="entry name" value="D-aminoacylase_insert_dom_sf"/>
</dbReference>
<feature type="chain" id="PRO_5045719424" evidence="1">
    <location>
        <begin position="28"/>
        <end position="548"/>
    </location>
</feature>
<dbReference type="Gene3D" id="2.30.40.10">
    <property type="entry name" value="Urease, subunit C, domain 1"/>
    <property type="match status" value="2"/>
</dbReference>
<evidence type="ECO:0000313" key="3">
    <source>
        <dbReference type="EMBL" id="MBY8822140.1"/>
    </source>
</evidence>